<comment type="caution">
    <text evidence="1">The sequence shown here is derived from an EMBL/GenBank/DDBJ whole genome shotgun (WGS) entry which is preliminary data.</text>
</comment>
<dbReference type="OrthoDB" id="4641366at2"/>
<gene>
    <name evidence="1" type="ORF">A5630_10880</name>
</gene>
<organism evidence="1 2">
    <name type="scientific">Mycolicibacterium mucogenicum</name>
    <name type="common">Mycobacterium mucogenicum</name>
    <dbReference type="NCBI Taxonomy" id="56689"/>
    <lineage>
        <taxon>Bacteria</taxon>
        <taxon>Bacillati</taxon>
        <taxon>Actinomycetota</taxon>
        <taxon>Actinomycetes</taxon>
        <taxon>Mycobacteriales</taxon>
        <taxon>Mycobacteriaceae</taxon>
        <taxon>Mycolicibacterium</taxon>
    </lineage>
</organism>
<dbReference type="RefSeq" id="WP_064978590.1">
    <property type="nucleotide sequence ID" value="NZ_LZLC01000005.1"/>
</dbReference>
<dbReference type="EMBL" id="LZLC01000005">
    <property type="protein sequence ID" value="OBJ46840.1"/>
    <property type="molecule type" value="Genomic_DNA"/>
</dbReference>
<evidence type="ECO:0000313" key="2">
    <source>
        <dbReference type="Proteomes" id="UP000093898"/>
    </source>
</evidence>
<name>A0A1A3HFF4_MYCMU</name>
<evidence type="ECO:0000313" key="1">
    <source>
        <dbReference type="EMBL" id="OBJ46840.1"/>
    </source>
</evidence>
<accession>A0A1A3HFF4</accession>
<dbReference type="Proteomes" id="UP000093898">
    <property type="component" value="Unassembled WGS sequence"/>
</dbReference>
<proteinExistence type="predicted"/>
<protein>
    <submittedName>
        <fullName evidence="1">Uncharacterized protein</fullName>
    </submittedName>
</protein>
<dbReference type="AlphaFoldDB" id="A0A1A3HFF4"/>
<sequence length="77" mass="8095">MTSALTTDPAARSAASWSATLASLKSRGVSDDDPRVITAREGLAYYRVRRAVVAETGQLSAAGVDRLVAELRQGMTA</sequence>
<reference evidence="1 2" key="1">
    <citation type="submission" date="2016-06" db="EMBL/GenBank/DDBJ databases">
        <authorList>
            <person name="Kjaerup R.B."/>
            <person name="Dalgaard T.S."/>
            <person name="Juul-Madsen H.R."/>
        </authorList>
    </citation>
    <scope>NUCLEOTIDE SEQUENCE [LARGE SCALE GENOMIC DNA]</scope>
    <source>
        <strain evidence="1 2">1127319.6</strain>
    </source>
</reference>